<dbReference type="InterPro" id="IPR003034">
    <property type="entry name" value="SAP_dom"/>
</dbReference>
<gene>
    <name evidence="2" type="ORF">KPH14_000739</name>
</gene>
<evidence type="ECO:0000313" key="3">
    <source>
        <dbReference type="Proteomes" id="UP001258017"/>
    </source>
</evidence>
<evidence type="ECO:0000259" key="1">
    <source>
        <dbReference type="PROSITE" id="PS50800"/>
    </source>
</evidence>
<comment type="caution">
    <text evidence="2">The sequence shown here is derived from an EMBL/GenBank/DDBJ whole genome shotgun (WGS) entry which is preliminary data.</text>
</comment>
<organism evidence="2 3">
    <name type="scientific">Odynerus spinipes</name>
    <dbReference type="NCBI Taxonomy" id="1348599"/>
    <lineage>
        <taxon>Eukaryota</taxon>
        <taxon>Metazoa</taxon>
        <taxon>Ecdysozoa</taxon>
        <taxon>Arthropoda</taxon>
        <taxon>Hexapoda</taxon>
        <taxon>Insecta</taxon>
        <taxon>Pterygota</taxon>
        <taxon>Neoptera</taxon>
        <taxon>Endopterygota</taxon>
        <taxon>Hymenoptera</taxon>
        <taxon>Apocrita</taxon>
        <taxon>Aculeata</taxon>
        <taxon>Vespoidea</taxon>
        <taxon>Vespidae</taxon>
        <taxon>Eumeninae</taxon>
        <taxon>Odynerus</taxon>
    </lineage>
</organism>
<keyword evidence="3" id="KW-1185">Reference proteome</keyword>
<proteinExistence type="predicted"/>
<name>A0AAD9RDX9_9HYME</name>
<evidence type="ECO:0000313" key="2">
    <source>
        <dbReference type="EMBL" id="KAK2577897.1"/>
    </source>
</evidence>
<dbReference type="InterPro" id="IPR036361">
    <property type="entry name" value="SAP_dom_sf"/>
</dbReference>
<accession>A0AAD9RDX9</accession>
<sequence>MISAVKTPSQYTVAELKSILRFYNLSTTGAKAELIKRLNEMDANVFTNGSARSITGRGSPVQITEGQGVEDSGSVNNDVIPDSVRRELELLRREKKLLERELRLATRENELRSNSPLSDRELPTQEIKGQYDELGAAQRDRRPVRSACGVLEKKRLW</sequence>
<reference evidence="2" key="2">
    <citation type="journal article" date="2023" name="Commun. Biol.">
        <title>Intrasexual cuticular hydrocarbon dimorphism in a wasp sheds light on hydrocarbon biosynthesis genes in Hymenoptera.</title>
        <authorList>
            <person name="Moris V.C."/>
            <person name="Podsiadlowski L."/>
            <person name="Martin S."/>
            <person name="Oeyen J.P."/>
            <person name="Donath A."/>
            <person name="Petersen M."/>
            <person name="Wilbrandt J."/>
            <person name="Misof B."/>
            <person name="Liedtke D."/>
            <person name="Thamm M."/>
            <person name="Scheiner R."/>
            <person name="Schmitt T."/>
            <person name="Niehuis O."/>
        </authorList>
    </citation>
    <scope>NUCLEOTIDE SEQUENCE</scope>
    <source>
        <strain evidence="2">GBR_01_08_01A</strain>
    </source>
</reference>
<dbReference type="Gene3D" id="1.10.720.30">
    <property type="entry name" value="SAP domain"/>
    <property type="match status" value="1"/>
</dbReference>
<dbReference type="SMART" id="SM00513">
    <property type="entry name" value="SAP"/>
    <property type="match status" value="1"/>
</dbReference>
<dbReference type="EMBL" id="JAIFRP010000906">
    <property type="protein sequence ID" value="KAK2577897.1"/>
    <property type="molecule type" value="Genomic_DNA"/>
</dbReference>
<dbReference type="PROSITE" id="PS50800">
    <property type="entry name" value="SAP"/>
    <property type="match status" value="1"/>
</dbReference>
<dbReference type="Proteomes" id="UP001258017">
    <property type="component" value="Unassembled WGS sequence"/>
</dbReference>
<protein>
    <recommendedName>
        <fullName evidence="1">SAP domain-containing protein</fullName>
    </recommendedName>
</protein>
<reference evidence="2" key="1">
    <citation type="submission" date="2021-08" db="EMBL/GenBank/DDBJ databases">
        <authorList>
            <person name="Misof B."/>
            <person name="Oliver O."/>
            <person name="Podsiadlowski L."/>
            <person name="Donath A."/>
            <person name="Peters R."/>
            <person name="Mayer C."/>
            <person name="Rust J."/>
            <person name="Gunkel S."/>
            <person name="Lesny P."/>
            <person name="Martin S."/>
            <person name="Oeyen J.P."/>
            <person name="Petersen M."/>
            <person name="Panagiotis P."/>
            <person name="Wilbrandt J."/>
            <person name="Tanja T."/>
        </authorList>
    </citation>
    <scope>NUCLEOTIDE SEQUENCE</scope>
    <source>
        <strain evidence="2">GBR_01_08_01A</strain>
        <tissue evidence="2">Thorax + abdomen</tissue>
    </source>
</reference>
<feature type="domain" description="SAP" evidence="1">
    <location>
        <begin position="8"/>
        <end position="42"/>
    </location>
</feature>
<dbReference type="Pfam" id="PF02037">
    <property type="entry name" value="SAP"/>
    <property type="match status" value="1"/>
</dbReference>
<dbReference type="AlphaFoldDB" id="A0AAD9RDX9"/>
<dbReference type="SUPFAM" id="SSF68906">
    <property type="entry name" value="SAP domain"/>
    <property type="match status" value="1"/>
</dbReference>